<evidence type="ECO:0000256" key="8">
    <source>
        <dbReference type="RuleBase" id="RU363090"/>
    </source>
</evidence>
<evidence type="ECO:0000313" key="9">
    <source>
        <dbReference type="EMBL" id="CAD5123573.1"/>
    </source>
</evidence>
<accession>A0A7I8W6Q6</accession>
<dbReference type="GO" id="GO:0032958">
    <property type="term" value="P:inositol phosphate biosynthetic process"/>
    <property type="evidence" value="ECO:0007669"/>
    <property type="project" value="InterPro"/>
</dbReference>
<evidence type="ECO:0000256" key="2">
    <source>
        <dbReference type="ARBA" id="ARBA00022679"/>
    </source>
</evidence>
<evidence type="ECO:0000256" key="5">
    <source>
        <dbReference type="ARBA" id="ARBA00022840"/>
    </source>
</evidence>
<gene>
    <name evidence="9" type="ORF">DGYR_LOCUS11240</name>
</gene>
<evidence type="ECO:0000256" key="6">
    <source>
        <dbReference type="ARBA" id="ARBA00036164"/>
    </source>
</evidence>
<dbReference type="InterPro" id="IPR038286">
    <property type="entry name" value="IPK_sf"/>
</dbReference>
<proteinExistence type="inferred from homology"/>
<dbReference type="AlphaFoldDB" id="A0A7I8W6Q6"/>
<dbReference type="SUPFAM" id="SSF56104">
    <property type="entry name" value="SAICAR synthase-like"/>
    <property type="match status" value="1"/>
</dbReference>
<evidence type="ECO:0000256" key="3">
    <source>
        <dbReference type="ARBA" id="ARBA00022741"/>
    </source>
</evidence>
<dbReference type="InterPro" id="IPR005522">
    <property type="entry name" value="IPK"/>
</dbReference>
<reference evidence="9 10" key="1">
    <citation type="submission" date="2020-08" db="EMBL/GenBank/DDBJ databases">
        <authorList>
            <person name="Hejnol A."/>
        </authorList>
    </citation>
    <scope>NUCLEOTIDE SEQUENCE [LARGE SCALE GENOMIC DNA]</scope>
</reference>
<dbReference type="EMBL" id="CAJFCJ010000019">
    <property type="protein sequence ID" value="CAD5123573.1"/>
    <property type="molecule type" value="Genomic_DNA"/>
</dbReference>
<evidence type="ECO:0000256" key="1">
    <source>
        <dbReference type="ARBA" id="ARBA00007374"/>
    </source>
</evidence>
<keyword evidence="3" id="KW-0547">Nucleotide-binding</keyword>
<comment type="catalytic activity">
    <reaction evidence="6">
        <text>1D-myo-inositol 1,4,5-trisphosphate + 2 ATP = 1D-myo-inositol 1,3,4,5,6-pentakisphosphate + 2 ADP + 2 H(+)</text>
        <dbReference type="Rhea" id="RHEA:32359"/>
        <dbReference type="ChEBI" id="CHEBI:15378"/>
        <dbReference type="ChEBI" id="CHEBI:30616"/>
        <dbReference type="ChEBI" id="CHEBI:57733"/>
        <dbReference type="ChEBI" id="CHEBI:203600"/>
        <dbReference type="ChEBI" id="CHEBI:456216"/>
        <dbReference type="EC" id="2.7.1.151"/>
    </reaction>
</comment>
<dbReference type="EC" id="2.7.-.-" evidence="8"/>
<dbReference type="Gene3D" id="3.30.470.160">
    <property type="entry name" value="Inositol polyphosphate kinase"/>
    <property type="match status" value="1"/>
</dbReference>
<dbReference type="OrthoDB" id="338650at2759"/>
<comment type="catalytic activity">
    <reaction evidence="7">
        <text>1D-myo-inositol 1,3,4,6-tetrakisphosphate + ATP = 1D-myo-inositol 1,3,4,5,6-pentakisphosphate + ADP + H(+)</text>
        <dbReference type="Rhea" id="RHEA:12717"/>
        <dbReference type="ChEBI" id="CHEBI:15378"/>
        <dbReference type="ChEBI" id="CHEBI:30616"/>
        <dbReference type="ChEBI" id="CHEBI:57660"/>
        <dbReference type="ChEBI" id="CHEBI:57733"/>
        <dbReference type="ChEBI" id="CHEBI:456216"/>
        <dbReference type="EC" id="2.7.1.140"/>
    </reaction>
</comment>
<dbReference type="GO" id="GO:0005634">
    <property type="term" value="C:nucleus"/>
    <property type="evidence" value="ECO:0007669"/>
    <property type="project" value="TreeGrafter"/>
</dbReference>
<dbReference type="Proteomes" id="UP000549394">
    <property type="component" value="Unassembled WGS sequence"/>
</dbReference>
<dbReference type="GO" id="GO:0008440">
    <property type="term" value="F:inositol-1,4,5-trisphosphate 3-kinase activity"/>
    <property type="evidence" value="ECO:0007669"/>
    <property type="project" value="TreeGrafter"/>
</dbReference>
<dbReference type="GO" id="GO:0051765">
    <property type="term" value="F:inositol tetrakisphosphate kinase activity"/>
    <property type="evidence" value="ECO:0007669"/>
    <property type="project" value="TreeGrafter"/>
</dbReference>
<keyword evidence="4 8" id="KW-0418">Kinase</keyword>
<dbReference type="PANTHER" id="PTHR12400">
    <property type="entry name" value="INOSITOL POLYPHOSPHATE KINASE"/>
    <property type="match status" value="1"/>
</dbReference>
<keyword evidence="10" id="KW-1185">Reference proteome</keyword>
<organism evidence="9 10">
    <name type="scientific">Dimorphilus gyrociliatus</name>
    <dbReference type="NCBI Taxonomy" id="2664684"/>
    <lineage>
        <taxon>Eukaryota</taxon>
        <taxon>Metazoa</taxon>
        <taxon>Spiralia</taxon>
        <taxon>Lophotrochozoa</taxon>
        <taxon>Annelida</taxon>
        <taxon>Polychaeta</taxon>
        <taxon>Polychaeta incertae sedis</taxon>
        <taxon>Dinophilidae</taxon>
        <taxon>Dimorphilus</taxon>
    </lineage>
</organism>
<comment type="similarity">
    <text evidence="1 8">Belongs to the inositol phosphokinase (IPK) family.</text>
</comment>
<evidence type="ECO:0000256" key="7">
    <source>
        <dbReference type="ARBA" id="ARBA00036525"/>
    </source>
</evidence>
<evidence type="ECO:0000313" key="10">
    <source>
        <dbReference type="Proteomes" id="UP000549394"/>
    </source>
</evidence>
<keyword evidence="2 8" id="KW-0808">Transferase</keyword>
<sequence>MDPLDLPEGVKILSHQVAGHIHSATCFGLLERGNIVLKPVQRFPKGNRELEFYEAVNNKNQTDQVFIDIRKFVPKFYGIEYIPISNKNAKYMRLEDITKVFDRPCITDLKIGKQTFNPLANPDKIIKEKSKYPRLPEVGFQILGMRIYDTVTNNYVQYDRVYGRSLAPEDLGDKGLKLYLTQGNCFRVDVLKEIIKQIKEIRDFFQNQTKLSFYSSSLLVVYEGNMKAKKQIPNVALVKMIDFAHVFSTQEHDENYAFGLEILLKLFTNMLPTKI</sequence>
<dbReference type="Pfam" id="PF03770">
    <property type="entry name" value="IPK"/>
    <property type="match status" value="1"/>
</dbReference>
<dbReference type="PANTHER" id="PTHR12400:SF51">
    <property type="entry name" value="INOSITOL POLYPHOSPHATE MULTIKINASE"/>
    <property type="match status" value="1"/>
</dbReference>
<evidence type="ECO:0000256" key="4">
    <source>
        <dbReference type="ARBA" id="ARBA00022777"/>
    </source>
</evidence>
<dbReference type="GO" id="GO:0005737">
    <property type="term" value="C:cytoplasm"/>
    <property type="evidence" value="ECO:0007669"/>
    <property type="project" value="TreeGrafter"/>
</dbReference>
<keyword evidence="5" id="KW-0067">ATP-binding</keyword>
<name>A0A7I8W6Q6_9ANNE</name>
<protein>
    <recommendedName>
        <fullName evidence="8">Kinase</fullName>
        <ecNumber evidence="8">2.7.-.-</ecNumber>
    </recommendedName>
</protein>
<comment type="caution">
    <text evidence="9">The sequence shown here is derived from an EMBL/GenBank/DDBJ whole genome shotgun (WGS) entry which is preliminary data.</text>
</comment>
<dbReference type="GO" id="GO:0005524">
    <property type="term" value="F:ATP binding"/>
    <property type="evidence" value="ECO:0007669"/>
    <property type="project" value="UniProtKB-KW"/>
</dbReference>